<dbReference type="RefSeq" id="WP_109253916.1">
    <property type="nucleotide sequence ID" value="NZ_QEXV01000007.1"/>
</dbReference>
<keyword evidence="3" id="KW-1185">Reference proteome</keyword>
<dbReference type="PROSITE" id="PS51257">
    <property type="entry name" value="PROKAR_LIPOPROTEIN"/>
    <property type="match status" value="1"/>
</dbReference>
<dbReference type="EMBL" id="QEXV01000007">
    <property type="protein sequence ID" value="PWE16414.1"/>
    <property type="molecule type" value="Genomic_DNA"/>
</dbReference>
<name>A0A2U2BQX7_9PROT</name>
<dbReference type="AlphaFoldDB" id="A0A2U2BQX7"/>
<keyword evidence="1" id="KW-0732">Signal</keyword>
<dbReference type="OrthoDB" id="7617009at2"/>
<dbReference type="InterPro" id="IPR037107">
    <property type="entry name" value="Put_OMP_sf"/>
</dbReference>
<dbReference type="Gene3D" id="2.40.128.140">
    <property type="entry name" value="Outer membrane protein"/>
    <property type="match status" value="1"/>
</dbReference>
<accession>A0A2U2BQX7</accession>
<sequence length="294" mass="31053">MSCPGRSAAVIIAAWTAGAACGAAAFGQELAGSSDVREMILRPLADEFAVERGAARNVRFTPEPVVAPADAAGDAGASRFARAALSARSAPGLRENLSVFTERSATLTELADGGRISVSVLDGRRPNAALLAFNADYAESVGFPLQGLRDRPRQMAVSYERSIDAPGALDGLDLGVQPRAGVSFGAVGTAANAGATVRIGQYVSEMSERPRWWLFAGADREALLYDPSAGFTLRRSFAFEPYAMVGDAQAGVAMKFGPADLSLAYVQRETTYSTPVRSWDTTEDFAAFSLTLRR</sequence>
<reference evidence="3" key="1">
    <citation type="submission" date="2018-05" db="EMBL/GenBank/DDBJ databases">
        <authorList>
            <person name="Liu B.-T."/>
        </authorList>
    </citation>
    <scope>NUCLEOTIDE SEQUENCE [LARGE SCALE GENOMIC DNA]</scope>
    <source>
        <strain evidence="3">WD6-1</strain>
    </source>
</reference>
<evidence type="ECO:0000313" key="3">
    <source>
        <dbReference type="Proteomes" id="UP000245168"/>
    </source>
</evidence>
<feature type="signal peptide" evidence="1">
    <location>
        <begin position="1"/>
        <end position="19"/>
    </location>
</feature>
<comment type="caution">
    <text evidence="2">The sequence shown here is derived from an EMBL/GenBank/DDBJ whole genome shotgun (WGS) entry which is preliminary data.</text>
</comment>
<feature type="chain" id="PRO_5015488529" description="DUF2219 family protein" evidence="1">
    <location>
        <begin position="20"/>
        <end position="294"/>
    </location>
</feature>
<evidence type="ECO:0008006" key="4">
    <source>
        <dbReference type="Google" id="ProtNLM"/>
    </source>
</evidence>
<dbReference type="Proteomes" id="UP000245168">
    <property type="component" value="Unassembled WGS sequence"/>
</dbReference>
<protein>
    <recommendedName>
        <fullName evidence="4">DUF2219 family protein</fullName>
    </recommendedName>
</protein>
<gene>
    <name evidence="2" type="ORF">DDZ18_13420</name>
</gene>
<dbReference type="InterPro" id="IPR018707">
    <property type="entry name" value="LpxR"/>
</dbReference>
<dbReference type="Pfam" id="PF09982">
    <property type="entry name" value="LpxR"/>
    <property type="match status" value="1"/>
</dbReference>
<proteinExistence type="predicted"/>
<organism evidence="2 3">
    <name type="scientific">Marinicauda salina</name>
    <dbReference type="NCBI Taxonomy" id="2135793"/>
    <lineage>
        <taxon>Bacteria</taxon>
        <taxon>Pseudomonadati</taxon>
        <taxon>Pseudomonadota</taxon>
        <taxon>Alphaproteobacteria</taxon>
        <taxon>Maricaulales</taxon>
        <taxon>Maricaulaceae</taxon>
        <taxon>Marinicauda</taxon>
    </lineage>
</organism>
<evidence type="ECO:0000256" key="1">
    <source>
        <dbReference type="SAM" id="SignalP"/>
    </source>
</evidence>
<evidence type="ECO:0000313" key="2">
    <source>
        <dbReference type="EMBL" id="PWE16414.1"/>
    </source>
</evidence>